<comment type="caution">
    <text evidence="2">The sequence shown here is derived from an EMBL/GenBank/DDBJ whole genome shotgun (WGS) entry which is preliminary data.</text>
</comment>
<dbReference type="EMBL" id="JAVDWQ010000009">
    <property type="protein sequence ID" value="MDR7210944.1"/>
    <property type="molecule type" value="Genomic_DNA"/>
</dbReference>
<name>A0ABU1Y9N5_9FLAO</name>
<keyword evidence="1" id="KW-1133">Transmembrane helix</keyword>
<proteinExistence type="predicted"/>
<keyword evidence="3" id="KW-1185">Reference proteome</keyword>
<dbReference type="Proteomes" id="UP001269081">
    <property type="component" value="Unassembled WGS sequence"/>
</dbReference>
<accession>A0ABU1Y9N5</accession>
<organism evidence="2 3">
    <name type="scientific">Flavobacterium piscis</name>
    <dbReference type="NCBI Taxonomy" id="1114874"/>
    <lineage>
        <taxon>Bacteria</taxon>
        <taxon>Pseudomonadati</taxon>
        <taxon>Bacteroidota</taxon>
        <taxon>Flavobacteriia</taxon>
        <taxon>Flavobacteriales</taxon>
        <taxon>Flavobacteriaceae</taxon>
        <taxon>Flavobacterium</taxon>
    </lineage>
</organism>
<evidence type="ECO:0000256" key="1">
    <source>
        <dbReference type="SAM" id="Phobius"/>
    </source>
</evidence>
<reference evidence="2 3" key="1">
    <citation type="submission" date="2023-07" db="EMBL/GenBank/DDBJ databases">
        <title>Sorghum-associated microbial communities from plants grown in Nebraska, USA.</title>
        <authorList>
            <person name="Schachtman D."/>
        </authorList>
    </citation>
    <scope>NUCLEOTIDE SEQUENCE [LARGE SCALE GENOMIC DNA]</scope>
    <source>
        <strain evidence="2 3">4129</strain>
    </source>
</reference>
<evidence type="ECO:0000313" key="3">
    <source>
        <dbReference type="Proteomes" id="UP001269081"/>
    </source>
</evidence>
<keyword evidence="1" id="KW-0812">Transmembrane</keyword>
<feature type="transmembrane region" description="Helical" evidence="1">
    <location>
        <begin position="6"/>
        <end position="24"/>
    </location>
</feature>
<sequence length="40" mass="4783">MDKKKLMYAAVVFIVSFALTYTLIKKYKKQQNKETIEKIK</sequence>
<protein>
    <submittedName>
        <fullName evidence="2">Membrane protein</fullName>
    </submittedName>
</protein>
<evidence type="ECO:0000313" key="2">
    <source>
        <dbReference type="EMBL" id="MDR7210944.1"/>
    </source>
</evidence>
<dbReference type="RefSeq" id="WP_310282292.1">
    <property type="nucleotide sequence ID" value="NZ_JAVDWQ010000009.1"/>
</dbReference>
<keyword evidence="1" id="KW-0472">Membrane</keyword>
<gene>
    <name evidence="2" type="ORF">J2W48_002895</name>
</gene>